<reference evidence="2" key="1">
    <citation type="journal article" date="2019" name="Int. J. Syst. Evol. Microbiol.">
        <title>The Global Catalogue of Microorganisms (GCM) 10K type strain sequencing project: providing services to taxonomists for standard genome sequencing and annotation.</title>
        <authorList>
            <consortium name="The Broad Institute Genomics Platform"/>
            <consortium name="The Broad Institute Genome Sequencing Center for Infectious Disease"/>
            <person name="Wu L."/>
            <person name="Ma J."/>
        </authorList>
    </citation>
    <scope>NUCLEOTIDE SEQUENCE [LARGE SCALE GENOMIC DNA]</scope>
    <source>
        <strain evidence="2">CGMCC 4.7178</strain>
    </source>
</reference>
<dbReference type="EMBL" id="BMMP01000002">
    <property type="protein sequence ID" value="GGO44225.1"/>
    <property type="molecule type" value="Genomic_DNA"/>
</dbReference>
<dbReference type="InterPro" id="IPR029058">
    <property type="entry name" value="AB_hydrolase_fold"/>
</dbReference>
<gene>
    <name evidence="1" type="ORF">GCM10012287_09310</name>
</gene>
<dbReference type="Proteomes" id="UP000631535">
    <property type="component" value="Unassembled WGS sequence"/>
</dbReference>
<comment type="caution">
    <text evidence="1">The sequence shown here is derived from an EMBL/GenBank/DDBJ whole genome shotgun (WGS) entry which is preliminary data.</text>
</comment>
<dbReference type="Gene3D" id="3.40.50.1820">
    <property type="entry name" value="alpha/beta hydrolase"/>
    <property type="match status" value="1"/>
</dbReference>
<name>A0ABQ2LWI5_9ACTN</name>
<organism evidence="1 2">
    <name type="scientific">Streptomyces daqingensis</name>
    <dbReference type="NCBI Taxonomy" id="1472640"/>
    <lineage>
        <taxon>Bacteria</taxon>
        <taxon>Bacillati</taxon>
        <taxon>Actinomycetota</taxon>
        <taxon>Actinomycetes</taxon>
        <taxon>Kitasatosporales</taxon>
        <taxon>Streptomycetaceae</taxon>
        <taxon>Streptomyces</taxon>
    </lineage>
</organism>
<evidence type="ECO:0000313" key="2">
    <source>
        <dbReference type="Proteomes" id="UP000631535"/>
    </source>
</evidence>
<dbReference type="SUPFAM" id="SSF53474">
    <property type="entry name" value="alpha/beta-Hydrolases"/>
    <property type="match status" value="1"/>
</dbReference>
<proteinExistence type="predicted"/>
<evidence type="ECO:0000313" key="1">
    <source>
        <dbReference type="EMBL" id="GGO44225.1"/>
    </source>
</evidence>
<accession>A0ABQ2LWI5</accession>
<sequence length="74" mass="7942">MSTCTGWGATSPAYFAEVASHPLLAGRRSLLIDLLGLGISDRPAGFDYRLESHADATATPLTERDSNCTEQDRS</sequence>
<keyword evidence="2" id="KW-1185">Reference proteome</keyword>
<protein>
    <submittedName>
        <fullName evidence="1">Uncharacterized protein</fullName>
    </submittedName>
</protein>